<protein>
    <recommendedName>
        <fullName evidence="3">PA14 domain-containing protein</fullName>
    </recommendedName>
</protein>
<reference evidence="4 5" key="1">
    <citation type="submission" date="2019-06" db="EMBL/GenBank/DDBJ databases">
        <title>Draft genome sequence of the filamentous fungus Phialemoniopsis curvata isolated from diesel fuel.</title>
        <authorList>
            <person name="Varaljay V.A."/>
            <person name="Lyon W.J."/>
            <person name="Crouch A.L."/>
            <person name="Drake C.E."/>
            <person name="Hollomon J.M."/>
            <person name="Nadeau L.J."/>
            <person name="Nunn H.S."/>
            <person name="Stevenson B.S."/>
            <person name="Bojanowski C.L."/>
            <person name="Crookes-Goodson W.J."/>
        </authorList>
    </citation>
    <scope>NUCLEOTIDE SEQUENCE [LARGE SCALE GENOMIC DNA]</scope>
    <source>
        <strain evidence="4 5">D216</strain>
    </source>
</reference>
<organism evidence="4 5">
    <name type="scientific">Thyridium curvatum</name>
    <dbReference type="NCBI Taxonomy" id="1093900"/>
    <lineage>
        <taxon>Eukaryota</taxon>
        <taxon>Fungi</taxon>
        <taxon>Dikarya</taxon>
        <taxon>Ascomycota</taxon>
        <taxon>Pezizomycotina</taxon>
        <taxon>Sordariomycetes</taxon>
        <taxon>Sordariomycetidae</taxon>
        <taxon>Thyridiales</taxon>
        <taxon>Thyridiaceae</taxon>
        <taxon>Thyridium</taxon>
    </lineage>
</organism>
<dbReference type="EMBL" id="SKBQ01000080">
    <property type="protein sequence ID" value="TPX08099.1"/>
    <property type="molecule type" value="Genomic_DNA"/>
</dbReference>
<dbReference type="SUPFAM" id="SSF56988">
    <property type="entry name" value="Anthrax protective antigen"/>
    <property type="match status" value="1"/>
</dbReference>
<evidence type="ECO:0000256" key="2">
    <source>
        <dbReference type="SAM" id="SignalP"/>
    </source>
</evidence>
<name>A0A507AT50_9PEZI</name>
<dbReference type="InterPro" id="IPR018871">
    <property type="entry name" value="GLEYA_adhesin_domain"/>
</dbReference>
<sequence>MRSPTFLKALAVASAYAVGSDAGDCVCPVDGVMMVGVQEIQYVQNGTCTGTERCVPTTIPPAPNCVHPCTTTVITTVPGPSPTSPPDQITTTTQTCTGTERCLPTTIFPPPDCVRPCTTTVITTVHGPPSSVSPPPDTVITSTHVCTDNEPCVATTIPPAPDCTHLCTTTVVTTVSSSTPPPDTVVTSVSTCSGTEPCVATTIPPASDCIPPCTTTVITPTSPPPDTIITSTSTCSGTGPCVATTIPPASDCVHPCTTTVITPTSPPPNTVITSTSTCSGTAACVPTTIPPASDCTAPCTTTVITPVPSPTPTPPTNACYFPPGTCGTSGLSLDLYANSVSNTEGYGVSDGTSGVGPDYYLGQPSLAQGSTDNLAVPGGENNDQSGPDVVLQPSGQNFQYHPGLTKSYGGMTFNANNFTILFTGYFVPNVSGTYQFCTSADNRNELYIGSDSAFPCGDASNGATPRGAASFDSYWFGRDNAEKCASVQMEAGFYYPLRSVYGNWGTPSSMQINIRGPNDNSASTDVAGRVSPNSCALA</sequence>
<evidence type="ECO:0000256" key="1">
    <source>
        <dbReference type="SAM" id="MobiDB-lite"/>
    </source>
</evidence>
<keyword evidence="2" id="KW-0732">Signal</keyword>
<feature type="signal peptide" evidence="2">
    <location>
        <begin position="1"/>
        <end position="22"/>
    </location>
</feature>
<dbReference type="RefSeq" id="XP_030989810.1">
    <property type="nucleotide sequence ID" value="XM_031132754.1"/>
</dbReference>
<feature type="region of interest" description="Disordered" evidence="1">
    <location>
        <begin position="357"/>
        <end position="396"/>
    </location>
</feature>
<dbReference type="Proteomes" id="UP000319257">
    <property type="component" value="Unassembled WGS sequence"/>
</dbReference>
<dbReference type="Pfam" id="PF10528">
    <property type="entry name" value="GLEYA"/>
    <property type="match status" value="1"/>
</dbReference>
<dbReference type="OrthoDB" id="4792629at2759"/>
<dbReference type="Gene3D" id="2.60.120.1560">
    <property type="match status" value="1"/>
</dbReference>
<dbReference type="AlphaFoldDB" id="A0A507AT50"/>
<evidence type="ECO:0000313" key="5">
    <source>
        <dbReference type="Proteomes" id="UP000319257"/>
    </source>
</evidence>
<feature type="region of interest" description="Disordered" evidence="1">
    <location>
        <begin position="515"/>
        <end position="538"/>
    </location>
</feature>
<gene>
    <name evidence="4" type="ORF">E0L32_010166</name>
</gene>
<feature type="chain" id="PRO_5021242193" description="PA14 domain-containing protein" evidence="2">
    <location>
        <begin position="23"/>
        <end position="538"/>
    </location>
</feature>
<dbReference type="GeneID" id="41977613"/>
<feature type="compositionally biased region" description="Polar residues" evidence="1">
    <location>
        <begin position="515"/>
        <end position="524"/>
    </location>
</feature>
<proteinExistence type="predicted"/>
<keyword evidence="5" id="KW-1185">Reference proteome</keyword>
<dbReference type="PROSITE" id="PS51820">
    <property type="entry name" value="PA14"/>
    <property type="match status" value="1"/>
</dbReference>
<dbReference type="InterPro" id="IPR037524">
    <property type="entry name" value="PA14/GLEYA"/>
</dbReference>
<dbReference type="STRING" id="1093900.A0A507AT50"/>
<dbReference type="InParanoid" id="A0A507AT50"/>
<feature type="domain" description="PA14" evidence="3">
    <location>
        <begin position="350"/>
        <end position="528"/>
    </location>
</feature>
<evidence type="ECO:0000313" key="4">
    <source>
        <dbReference type="EMBL" id="TPX08099.1"/>
    </source>
</evidence>
<evidence type="ECO:0000259" key="3">
    <source>
        <dbReference type="PROSITE" id="PS51820"/>
    </source>
</evidence>
<comment type="caution">
    <text evidence="4">The sequence shown here is derived from an EMBL/GenBank/DDBJ whole genome shotgun (WGS) entry which is preliminary data.</text>
</comment>
<accession>A0A507AT50</accession>